<evidence type="ECO:0000259" key="17">
    <source>
        <dbReference type="Pfam" id="PF10531"/>
    </source>
</evidence>
<keyword evidence="8" id="KW-0625">Polysaccharide transport</keyword>
<evidence type="ECO:0000259" key="18">
    <source>
        <dbReference type="Pfam" id="PF22461"/>
    </source>
</evidence>
<dbReference type="PANTHER" id="PTHR33619:SF3">
    <property type="entry name" value="POLYSACCHARIDE EXPORT PROTEIN GFCE-RELATED"/>
    <property type="match status" value="1"/>
</dbReference>
<evidence type="ECO:0000256" key="15">
    <source>
        <dbReference type="SAM" id="SignalP"/>
    </source>
</evidence>
<dbReference type="InterPro" id="IPR003715">
    <property type="entry name" value="Poly_export_N"/>
</dbReference>
<comment type="caution">
    <text evidence="19">The sequence shown here is derived from an EMBL/GenBank/DDBJ whole genome shotgun (WGS) entry which is preliminary data.</text>
</comment>
<dbReference type="InterPro" id="IPR019554">
    <property type="entry name" value="Soluble_ligand-bd"/>
</dbReference>
<evidence type="ECO:0000256" key="1">
    <source>
        <dbReference type="ARBA" id="ARBA00004571"/>
    </source>
</evidence>
<dbReference type="Pfam" id="PF22461">
    <property type="entry name" value="SLBB_2"/>
    <property type="match status" value="1"/>
</dbReference>
<evidence type="ECO:0000259" key="16">
    <source>
        <dbReference type="Pfam" id="PF02563"/>
    </source>
</evidence>
<evidence type="ECO:0008006" key="21">
    <source>
        <dbReference type="Google" id="ProtNLM"/>
    </source>
</evidence>
<evidence type="ECO:0000256" key="8">
    <source>
        <dbReference type="ARBA" id="ARBA00023047"/>
    </source>
</evidence>
<feature type="domain" description="SLBB" evidence="18">
    <location>
        <begin position="189"/>
        <end position="246"/>
    </location>
</feature>
<dbReference type="GO" id="GO:0015288">
    <property type="term" value="F:porin activity"/>
    <property type="evidence" value="ECO:0007669"/>
    <property type="project" value="UniProtKB-KW"/>
</dbReference>
<keyword evidence="3" id="KW-0813">Transport</keyword>
<dbReference type="GO" id="GO:0015159">
    <property type="term" value="F:polysaccharide transmembrane transporter activity"/>
    <property type="evidence" value="ECO:0007669"/>
    <property type="project" value="InterPro"/>
</dbReference>
<feature type="domain" description="Soluble ligand binding" evidence="17">
    <location>
        <begin position="109"/>
        <end position="156"/>
    </location>
</feature>
<dbReference type="EMBL" id="WNKS01000006">
    <property type="protein sequence ID" value="MTV31100.1"/>
    <property type="molecule type" value="Genomic_DNA"/>
</dbReference>
<dbReference type="InterPro" id="IPR049712">
    <property type="entry name" value="Poly_export"/>
</dbReference>
<evidence type="ECO:0000256" key="2">
    <source>
        <dbReference type="ARBA" id="ARBA00009450"/>
    </source>
</evidence>
<keyword evidence="14" id="KW-0449">Lipoprotein</keyword>
<dbReference type="PANTHER" id="PTHR33619">
    <property type="entry name" value="POLYSACCHARIDE EXPORT PROTEIN GFCE-RELATED"/>
    <property type="match status" value="1"/>
</dbReference>
<keyword evidence="10" id="KW-0626">Porin</keyword>
<dbReference type="Pfam" id="PF10531">
    <property type="entry name" value="SLBB"/>
    <property type="match status" value="1"/>
</dbReference>
<reference evidence="19 20" key="1">
    <citation type="submission" date="2019-11" db="EMBL/GenBank/DDBJ databases">
        <title>Whole-genome sequence of a Rhodoblastus acidophilus DSM 142.</title>
        <authorList>
            <person name="Kyndt J.A."/>
            <person name="Meyer T.E."/>
        </authorList>
    </citation>
    <scope>NUCLEOTIDE SEQUENCE [LARGE SCALE GENOMIC DNA]</scope>
    <source>
        <strain evidence="19 20">DSM 142</strain>
    </source>
</reference>
<dbReference type="GO" id="GO:0046930">
    <property type="term" value="C:pore complex"/>
    <property type="evidence" value="ECO:0007669"/>
    <property type="project" value="UniProtKB-KW"/>
</dbReference>
<feature type="chain" id="PRO_5026706743" description="Polysaccharide export outer membrane protein" evidence="15">
    <location>
        <begin position="26"/>
        <end position="260"/>
    </location>
</feature>
<evidence type="ECO:0000256" key="10">
    <source>
        <dbReference type="ARBA" id="ARBA00023114"/>
    </source>
</evidence>
<dbReference type="Gene3D" id="3.10.560.10">
    <property type="entry name" value="Outer membrane lipoprotein wza domain like"/>
    <property type="match status" value="2"/>
</dbReference>
<evidence type="ECO:0000256" key="3">
    <source>
        <dbReference type="ARBA" id="ARBA00022448"/>
    </source>
</evidence>
<keyword evidence="6" id="KW-0812">Transmembrane</keyword>
<dbReference type="AlphaFoldDB" id="A0A6N8DKJ0"/>
<keyword evidence="4" id="KW-1134">Transmembrane beta strand</keyword>
<dbReference type="Gene3D" id="3.30.1950.10">
    <property type="entry name" value="wza like domain"/>
    <property type="match status" value="1"/>
</dbReference>
<keyword evidence="9" id="KW-0406">Ion transport</keyword>
<keyword evidence="11" id="KW-0472">Membrane</keyword>
<evidence type="ECO:0000256" key="13">
    <source>
        <dbReference type="ARBA" id="ARBA00023237"/>
    </source>
</evidence>
<name>A0A6N8DKJ0_RHOAC</name>
<evidence type="ECO:0000256" key="4">
    <source>
        <dbReference type="ARBA" id="ARBA00022452"/>
    </source>
</evidence>
<proteinExistence type="inferred from homology"/>
<evidence type="ECO:0000256" key="12">
    <source>
        <dbReference type="ARBA" id="ARBA00023139"/>
    </source>
</evidence>
<keyword evidence="12" id="KW-0564">Palmitate</keyword>
<evidence type="ECO:0000256" key="5">
    <source>
        <dbReference type="ARBA" id="ARBA00022597"/>
    </source>
</evidence>
<evidence type="ECO:0000313" key="20">
    <source>
        <dbReference type="Proteomes" id="UP000439113"/>
    </source>
</evidence>
<evidence type="ECO:0000256" key="14">
    <source>
        <dbReference type="ARBA" id="ARBA00023288"/>
    </source>
</evidence>
<keyword evidence="7 15" id="KW-0732">Signal</keyword>
<evidence type="ECO:0000256" key="6">
    <source>
        <dbReference type="ARBA" id="ARBA00022692"/>
    </source>
</evidence>
<dbReference type="GO" id="GO:0006811">
    <property type="term" value="P:monoatomic ion transport"/>
    <property type="evidence" value="ECO:0007669"/>
    <property type="project" value="UniProtKB-KW"/>
</dbReference>
<organism evidence="19 20">
    <name type="scientific">Rhodoblastus acidophilus</name>
    <name type="common">Rhodopseudomonas acidophila</name>
    <dbReference type="NCBI Taxonomy" id="1074"/>
    <lineage>
        <taxon>Bacteria</taxon>
        <taxon>Pseudomonadati</taxon>
        <taxon>Pseudomonadota</taxon>
        <taxon>Alphaproteobacteria</taxon>
        <taxon>Hyphomicrobiales</taxon>
        <taxon>Rhodoblastaceae</taxon>
        <taxon>Rhodoblastus</taxon>
    </lineage>
</organism>
<gene>
    <name evidence="19" type="ORF">GJ654_08845</name>
</gene>
<evidence type="ECO:0000256" key="7">
    <source>
        <dbReference type="ARBA" id="ARBA00022729"/>
    </source>
</evidence>
<feature type="signal peptide" evidence="15">
    <location>
        <begin position="1"/>
        <end position="25"/>
    </location>
</feature>
<dbReference type="RefSeq" id="WP_155445794.1">
    <property type="nucleotide sequence ID" value="NZ_JAOQNR010000006.1"/>
</dbReference>
<dbReference type="GO" id="GO:0009279">
    <property type="term" value="C:cell outer membrane"/>
    <property type="evidence" value="ECO:0007669"/>
    <property type="project" value="UniProtKB-SubCell"/>
</dbReference>
<protein>
    <recommendedName>
        <fullName evidence="21">Polysaccharide export outer membrane protein</fullName>
    </recommendedName>
</protein>
<evidence type="ECO:0000256" key="9">
    <source>
        <dbReference type="ARBA" id="ARBA00023065"/>
    </source>
</evidence>
<dbReference type="OrthoDB" id="9798876at2"/>
<comment type="similarity">
    <text evidence="2">Belongs to the BexD/CtrA/VexA family.</text>
</comment>
<evidence type="ECO:0000256" key="11">
    <source>
        <dbReference type="ARBA" id="ARBA00023136"/>
    </source>
</evidence>
<keyword evidence="13" id="KW-0998">Cell outer membrane</keyword>
<evidence type="ECO:0000313" key="19">
    <source>
        <dbReference type="EMBL" id="MTV31100.1"/>
    </source>
</evidence>
<accession>A0A6N8DKJ0</accession>
<feature type="domain" description="Polysaccharide export protein N-terminal" evidence="16">
    <location>
        <begin position="32"/>
        <end position="103"/>
    </location>
</feature>
<dbReference type="Pfam" id="PF02563">
    <property type="entry name" value="Poly_export"/>
    <property type="match status" value="1"/>
</dbReference>
<sequence>MKNRPPLLIFTLLLALVCGAPLARAQETGGRALTTNDVVQVGVLGQPEFSATARVEPDGTLALSYAGRLRAAGRTTGALAAQIAALLRDKGLVKTAQVSVEVQSFGLQVSVLGEVRDPGAFTLDRPITLAQALARAGGLREEAADSTLVVHRGGHVLRFSARGVLEGREGARIRLANNDTLFVEQGRIIYVTGYVNKPGQFALNRPGLTIRQAIAQAGGLTPLGSDGWGLRLRRDGVEYAADLDQPVEADDTVIVNERLF</sequence>
<dbReference type="Proteomes" id="UP000439113">
    <property type="component" value="Unassembled WGS sequence"/>
</dbReference>
<dbReference type="InterPro" id="IPR054765">
    <property type="entry name" value="SLBB_dom"/>
</dbReference>
<keyword evidence="5" id="KW-0762">Sugar transport</keyword>
<comment type="subcellular location">
    <subcellularLocation>
        <location evidence="1">Cell outer membrane</location>
        <topology evidence="1">Multi-pass membrane protein</topology>
    </subcellularLocation>
</comment>